<dbReference type="Proteomes" id="UP001152747">
    <property type="component" value="Unassembled WGS sequence"/>
</dbReference>
<name>A0A9P1MZN3_9PELO</name>
<dbReference type="OrthoDB" id="5794956at2759"/>
<gene>
    <name evidence="2" type="ORF">CAMP_LOCUS4758</name>
</gene>
<proteinExistence type="predicted"/>
<comment type="caution">
    <text evidence="2">The sequence shown here is derived from an EMBL/GenBank/DDBJ whole genome shotgun (WGS) entry which is preliminary data.</text>
</comment>
<accession>A0A9P1MZN3</accession>
<reference evidence="2" key="1">
    <citation type="submission" date="2022-11" db="EMBL/GenBank/DDBJ databases">
        <authorList>
            <person name="Kikuchi T."/>
        </authorList>
    </citation>
    <scope>NUCLEOTIDE SEQUENCE</scope>
    <source>
        <strain evidence="2">PS1010</strain>
    </source>
</reference>
<dbReference type="EMBL" id="CANHGI010000002">
    <property type="protein sequence ID" value="CAI5442121.1"/>
    <property type="molecule type" value="Genomic_DNA"/>
</dbReference>
<evidence type="ECO:0000256" key="1">
    <source>
        <dbReference type="SAM" id="SignalP"/>
    </source>
</evidence>
<feature type="chain" id="PRO_5040490569" evidence="1">
    <location>
        <begin position="25"/>
        <end position="199"/>
    </location>
</feature>
<organism evidence="2 3">
    <name type="scientific">Caenorhabditis angaria</name>
    <dbReference type="NCBI Taxonomy" id="860376"/>
    <lineage>
        <taxon>Eukaryota</taxon>
        <taxon>Metazoa</taxon>
        <taxon>Ecdysozoa</taxon>
        <taxon>Nematoda</taxon>
        <taxon>Chromadorea</taxon>
        <taxon>Rhabditida</taxon>
        <taxon>Rhabditina</taxon>
        <taxon>Rhabditomorpha</taxon>
        <taxon>Rhabditoidea</taxon>
        <taxon>Rhabditidae</taxon>
        <taxon>Peloderinae</taxon>
        <taxon>Caenorhabditis</taxon>
    </lineage>
</organism>
<dbReference type="AlphaFoldDB" id="A0A9P1MZN3"/>
<keyword evidence="1" id="KW-0732">Signal</keyword>
<evidence type="ECO:0000313" key="3">
    <source>
        <dbReference type="Proteomes" id="UP001152747"/>
    </source>
</evidence>
<feature type="signal peptide" evidence="1">
    <location>
        <begin position="1"/>
        <end position="24"/>
    </location>
</feature>
<protein>
    <submittedName>
        <fullName evidence="2">Uncharacterized protein</fullName>
    </submittedName>
</protein>
<sequence length="199" mass="21444">MASSTILPLLFFSILLLIIKRSEQCGTSSTDAEYVNNPVFNMDISPPIGWTYFPSTPSVTSQAIWYFVGQSNTTTDAKTMADAQVTAAMLEAIAAANLPVSSVTITDDWQPIQVENPQTTTPTGSLYGKVEGGALVQTAPGVATGSTLTYTAYTKALRVTVNGLGSTRFYWNIVQSTFLQKMTMNYHAQFTGTVTITNV</sequence>
<evidence type="ECO:0000313" key="2">
    <source>
        <dbReference type="EMBL" id="CAI5442121.1"/>
    </source>
</evidence>
<keyword evidence="3" id="KW-1185">Reference proteome</keyword>